<dbReference type="Pfam" id="PF02518">
    <property type="entry name" value="HATPase_c"/>
    <property type="match status" value="1"/>
</dbReference>
<sequence length="1213" mass="138665">MEELAAADVEQTSELQQLKEQLHVQTELARQAEARLRHLTEELERQVAEKTFELRRANAALQRQLDGQKRLVAGLRQERKFMSALLNTSAALIVVLDRHKCIVRFNRACERTTGYSFREVRGKQVHNLFLLPEERERVKAVCGRITADSSPNYCENYWVAKDGSRRLIAWSNTPILNKCKEVEYIIAVGIDITEGVRSSSDLQEREQFIQRIADATPGILYLYDRIEQRNVYVNSAVAEFLDYTPEQIEPMKTNLISHLLHPDDLEQLVEQSQKRIAQAEDGEILEIEYRLRHANGDWRWFQSRETVFNRTDRGIVKQIVGVAQDITVRKQAEEALQKSQRFIHRIAEAVPGLIYIYDLNENRNIYVNQQASTILGYTPEEIQKLGSALFRTIMHPEDWARISKLVASFPALKDGEASETEYRLRHANGEWRWFMSRDTVFSRNPDGSPAQTLGTVIDITARKQAAQEREKLAALVENSYDFIAIAALNGQLLYVNQAGCQPIGLAAVDAVSSKCLLDFVHPQDREFWLQEVLPSIRQAGRWEGELGFGHFQTGELIPMRVHGFAIEDPQTKETIGLATVSHNISEQKLAEEKLRRKTSEMEAIFQVLPDLYFRVDADGTYLDYHAGQKQDLYVPPTQFISKKVSEVLPPNVSDRICSAIHQVLQTGELVILEFSLSMANGEQWYETRLLPFLEQEVISIVRNITEKKQAEDALKRSEKLYRTLVENFPNGAVILFDRDFRYTIADGQELVAAGLSKENLEGQTLWEAVSPKNREILEPKYRAALAGEQNTFELSYADQIYSMTALPVRNEKGEIFAGMVVSQNISERKQAISVLQQAKQELEIRVEERTSELKIANALLRQEIAERLRVEAALRESEERFRSIFDRAAVGIAQVLLSGQFFLANQKFVDIVGYTVAELQQKTFPQITHPDDLTTNLAYYRQISTGEIHNYSMEKRYIRKDGLAVWVNMTVSLLRGNTGEPKYFILVVEDISDRKQAEAQIKASLQEKETLLKEIHHRVKNNMQVISSLLELQSQSVNDDQTSALFRESQHRIHSMALIHEQLYQSEHLDLINFAEYIENLAANLFQSFGCTRNSIHLNLQVGKIFLNIETAIPCGLIINELVSNSLKYAFPKGNQGQISIIFSQANSHQFHLKIGDNGVGLPPDFDIETAETLGLRLVRILTRQLKGVLEVDRHNGTQFTITFSKLNYRRRF</sequence>
<evidence type="ECO:0000256" key="2">
    <source>
        <dbReference type="ARBA" id="ARBA00012438"/>
    </source>
</evidence>
<evidence type="ECO:0000256" key="1">
    <source>
        <dbReference type="ARBA" id="ARBA00000085"/>
    </source>
</evidence>
<gene>
    <name evidence="10" type="ORF">H6G03_01905</name>
</gene>
<dbReference type="SMART" id="SM00387">
    <property type="entry name" value="HATPase_c"/>
    <property type="match status" value="1"/>
</dbReference>
<dbReference type="PROSITE" id="PS50112">
    <property type="entry name" value="PAS"/>
    <property type="match status" value="7"/>
</dbReference>
<feature type="domain" description="PAS" evidence="8">
    <location>
        <begin position="877"/>
        <end position="947"/>
    </location>
</feature>
<dbReference type="NCBIfam" id="TIGR00229">
    <property type="entry name" value="sensory_box"/>
    <property type="match status" value="6"/>
</dbReference>
<accession>A0A926VA23</accession>
<dbReference type="InterPro" id="IPR000700">
    <property type="entry name" value="PAS-assoc_C"/>
</dbReference>
<dbReference type="Pfam" id="PF08448">
    <property type="entry name" value="PAS_4"/>
    <property type="match status" value="2"/>
</dbReference>
<dbReference type="InterPro" id="IPR011495">
    <property type="entry name" value="Sig_transdc_His_kin_sub2_dim/P"/>
</dbReference>
<dbReference type="InterPro" id="IPR052162">
    <property type="entry name" value="Sensor_kinase/Photoreceptor"/>
</dbReference>
<dbReference type="SUPFAM" id="SSF55785">
    <property type="entry name" value="PYP-like sensor domain (PAS domain)"/>
    <property type="match status" value="7"/>
</dbReference>
<comment type="caution">
    <text evidence="10">The sequence shown here is derived from an EMBL/GenBank/DDBJ whole genome shotgun (WGS) entry which is preliminary data.</text>
</comment>
<evidence type="ECO:0000259" key="7">
    <source>
        <dbReference type="PROSITE" id="PS50109"/>
    </source>
</evidence>
<dbReference type="GO" id="GO:0004673">
    <property type="term" value="F:protein histidine kinase activity"/>
    <property type="evidence" value="ECO:0007669"/>
    <property type="project" value="UniProtKB-EC"/>
</dbReference>
<evidence type="ECO:0000259" key="8">
    <source>
        <dbReference type="PROSITE" id="PS50112"/>
    </source>
</evidence>
<evidence type="ECO:0000259" key="9">
    <source>
        <dbReference type="PROSITE" id="PS50113"/>
    </source>
</evidence>
<dbReference type="InterPro" id="IPR013655">
    <property type="entry name" value="PAS_fold_3"/>
</dbReference>
<feature type="coiled-coil region" evidence="6">
    <location>
        <begin position="1"/>
        <end position="78"/>
    </location>
</feature>
<feature type="domain" description="PAS" evidence="8">
    <location>
        <begin position="717"/>
        <end position="788"/>
    </location>
</feature>
<evidence type="ECO:0000313" key="11">
    <source>
        <dbReference type="Proteomes" id="UP000641646"/>
    </source>
</evidence>
<evidence type="ECO:0000256" key="4">
    <source>
        <dbReference type="ARBA" id="ARBA00022679"/>
    </source>
</evidence>
<proteinExistence type="predicted"/>
<protein>
    <recommendedName>
        <fullName evidence="2">histidine kinase</fullName>
        <ecNumber evidence="2">2.7.13.3</ecNumber>
    </recommendedName>
</protein>
<dbReference type="CDD" id="cd00130">
    <property type="entry name" value="PAS"/>
    <property type="match status" value="5"/>
</dbReference>
<dbReference type="InterPro" id="IPR013767">
    <property type="entry name" value="PAS_fold"/>
</dbReference>
<dbReference type="RefSeq" id="WP_190461510.1">
    <property type="nucleotide sequence ID" value="NZ_JACJPW010000003.1"/>
</dbReference>
<dbReference type="InterPro" id="IPR003594">
    <property type="entry name" value="HATPase_dom"/>
</dbReference>
<dbReference type="PROSITE" id="PS50113">
    <property type="entry name" value="PAC"/>
    <property type="match status" value="4"/>
</dbReference>
<dbReference type="Pfam" id="PF13426">
    <property type="entry name" value="PAS_9"/>
    <property type="match status" value="1"/>
</dbReference>
<dbReference type="GO" id="GO:0006355">
    <property type="term" value="P:regulation of DNA-templated transcription"/>
    <property type="evidence" value="ECO:0007669"/>
    <property type="project" value="InterPro"/>
</dbReference>
<reference evidence="10" key="2">
    <citation type="submission" date="2020-08" db="EMBL/GenBank/DDBJ databases">
        <authorList>
            <person name="Chen M."/>
            <person name="Teng W."/>
            <person name="Zhao L."/>
            <person name="Hu C."/>
            <person name="Zhou Y."/>
            <person name="Han B."/>
            <person name="Song L."/>
            <person name="Shu W."/>
        </authorList>
    </citation>
    <scope>NUCLEOTIDE SEQUENCE</scope>
    <source>
        <strain evidence="10">FACHB-1375</strain>
    </source>
</reference>
<feature type="domain" description="PAS" evidence="8">
    <location>
        <begin position="339"/>
        <end position="415"/>
    </location>
</feature>
<reference evidence="10" key="1">
    <citation type="journal article" date="2015" name="ISME J.">
        <title>Draft Genome Sequence of Streptomyces incarnatus NRRL8089, which Produces the Nucleoside Antibiotic Sinefungin.</title>
        <authorList>
            <person name="Oshima K."/>
            <person name="Hattori M."/>
            <person name="Shimizu H."/>
            <person name="Fukuda K."/>
            <person name="Nemoto M."/>
            <person name="Inagaki K."/>
            <person name="Tamura T."/>
        </authorList>
    </citation>
    <scope>NUCLEOTIDE SEQUENCE</scope>
    <source>
        <strain evidence="10">FACHB-1375</strain>
    </source>
</reference>
<dbReference type="SUPFAM" id="SSF55874">
    <property type="entry name" value="ATPase domain of HSP90 chaperone/DNA topoisomerase II/histidine kinase"/>
    <property type="match status" value="1"/>
</dbReference>
<dbReference type="SMART" id="SM00091">
    <property type="entry name" value="PAS"/>
    <property type="match status" value="7"/>
</dbReference>
<dbReference type="InterPro" id="IPR001610">
    <property type="entry name" value="PAC"/>
</dbReference>
<evidence type="ECO:0000256" key="6">
    <source>
        <dbReference type="SAM" id="Coils"/>
    </source>
</evidence>
<keyword evidence="3" id="KW-0597">Phosphoprotein</keyword>
<dbReference type="Gene3D" id="3.30.450.20">
    <property type="entry name" value="PAS domain"/>
    <property type="match status" value="7"/>
</dbReference>
<feature type="domain" description="PAC" evidence="9">
    <location>
        <begin position="285"/>
        <end position="338"/>
    </location>
</feature>
<dbReference type="Pfam" id="PF07568">
    <property type="entry name" value="HisKA_2"/>
    <property type="match status" value="1"/>
</dbReference>
<keyword evidence="5" id="KW-0418">Kinase</keyword>
<dbReference type="InterPro" id="IPR036890">
    <property type="entry name" value="HATPase_C_sf"/>
</dbReference>
<dbReference type="InterPro" id="IPR005467">
    <property type="entry name" value="His_kinase_dom"/>
</dbReference>
<feature type="domain" description="PAS" evidence="8">
    <location>
        <begin position="468"/>
        <end position="526"/>
    </location>
</feature>
<keyword evidence="4" id="KW-0808">Transferase</keyword>
<dbReference type="Gene3D" id="3.30.565.10">
    <property type="entry name" value="Histidine kinase-like ATPase, C-terminal domain"/>
    <property type="match status" value="1"/>
</dbReference>
<dbReference type="Pfam" id="PF00989">
    <property type="entry name" value="PAS"/>
    <property type="match status" value="1"/>
</dbReference>
<evidence type="ECO:0000256" key="5">
    <source>
        <dbReference type="ARBA" id="ARBA00022777"/>
    </source>
</evidence>
<feature type="domain" description="Histidine kinase" evidence="7">
    <location>
        <begin position="1014"/>
        <end position="1208"/>
    </location>
</feature>
<dbReference type="PANTHER" id="PTHR43304">
    <property type="entry name" value="PHYTOCHROME-LIKE PROTEIN CPH1"/>
    <property type="match status" value="1"/>
</dbReference>
<dbReference type="AlphaFoldDB" id="A0A926VA23"/>
<feature type="domain" description="PAS" evidence="8">
    <location>
        <begin position="597"/>
        <end position="667"/>
    </location>
</feature>
<feature type="domain" description="PAS" evidence="8">
    <location>
        <begin position="78"/>
        <end position="149"/>
    </location>
</feature>
<keyword evidence="6" id="KW-0175">Coiled coil</keyword>
<evidence type="ECO:0000256" key="3">
    <source>
        <dbReference type="ARBA" id="ARBA00022553"/>
    </source>
</evidence>
<dbReference type="InterPro" id="IPR000014">
    <property type="entry name" value="PAS"/>
</dbReference>
<feature type="domain" description="PAS" evidence="8">
    <location>
        <begin position="205"/>
        <end position="279"/>
    </location>
</feature>
<dbReference type="Pfam" id="PF08447">
    <property type="entry name" value="PAS_3"/>
    <property type="match status" value="3"/>
</dbReference>
<evidence type="ECO:0000313" key="10">
    <source>
        <dbReference type="EMBL" id="MBD2179875.1"/>
    </source>
</evidence>
<dbReference type="PANTHER" id="PTHR43304:SF1">
    <property type="entry name" value="PAC DOMAIN-CONTAINING PROTEIN"/>
    <property type="match status" value="1"/>
</dbReference>
<dbReference type="SMART" id="SM00086">
    <property type="entry name" value="PAC"/>
    <property type="match status" value="6"/>
</dbReference>
<dbReference type="InterPro" id="IPR035965">
    <property type="entry name" value="PAS-like_dom_sf"/>
</dbReference>
<comment type="catalytic activity">
    <reaction evidence="1">
        <text>ATP + protein L-histidine = ADP + protein N-phospho-L-histidine.</text>
        <dbReference type="EC" id="2.7.13.3"/>
    </reaction>
</comment>
<dbReference type="Proteomes" id="UP000641646">
    <property type="component" value="Unassembled WGS sequence"/>
</dbReference>
<dbReference type="EMBL" id="JACJPW010000003">
    <property type="protein sequence ID" value="MBD2179875.1"/>
    <property type="molecule type" value="Genomic_DNA"/>
</dbReference>
<keyword evidence="11" id="KW-1185">Reference proteome</keyword>
<organism evidence="10 11">
    <name type="scientific">Aerosakkonema funiforme FACHB-1375</name>
    <dbReference type="NCBI Taxonomy" id="2949571"/>
    <lineage>
        <taxon>Bacteria</taxon>
        <taxon>Bacillati</taxon>
        <taxon>Cyanobacteriota</taxon>
        <taxon>Cyanophyceae</taxon>
        <taxon>Oscillatoriophycideae</taxon>
        <taxon>Aerosakkonematales</taxon>
        <taxon>Aerosakkonemataceae</taxon>
        <taxon>Aerosakkonema</taxon>
    </lineage>
</organism>
<feature type="domain" description="PAC" evidence="9">
    <location>
        <begin position="152"/>
        <end position="204"/>
    </location>
</feature>
<feature type="domain" description="PAC" evidence="9">
    <location>
        <begin position="418"/>
        <end position="471"/>
    </location>
</feature>
<dbReference type="FunFam" id="3.30.450.20:FF:000099">
    <property type="entry name" value="Sensory box sensor histidine kinase"/>
    <property type="match status" value="1"/>
</dbReference>
<feature type="coiled-coil region" evidence="6">
    <location>
        <begin position="825"/>
        <end position="880"/>
    </location>
</feature>
<name>A0A926VA23_9CYAN</name>
<dbReference type="InterPro" id="IPR013656">
    <property type="entry name" value="PAS_4"/>
</dbReference>
<dbReference type="PROSITE" id="PS50109">
    <property type="entry name" value="HIS_KIN"/>
    <property type="match status" value="1"/>
</dbReference>
<dbReference type="EC" id="2.7.13.3" evidence="2"/>
<feature type="domain" description="PAC" evidence="9">
    <location>
        <begin position="951"/>
        <end position="1003"/>
    </location>
</feature>